<protein>
    <submittedName>
        <fullName evidence="2">Uncharacterized protein</fullName>
    </submittedName>
</protein>
<feature type="transmembrane region" description="Helical" evidence="1">
    <location>
        <begin position="145"/>
        <end position="173"/>
    </location>
</feature>
<evidence type="ECO:0000256" key="1">
    <source>
        <dbReference type="SAM" id="Phobius"/>
    </source>
</evidence>
<evidence type="ECO:0000313" key="2">
    <source>
        <dbReference type="EMBL" id="KXU04908.1"/>
    </source>
</evidence>
<accession>A0A139QQU6</accession>
<reference evidence="2 3" key="1">
    <citation type="submission" date="2016-01" db="EMBL/GenBank/DDBJ databases">
        <title>Highly variable Streptococcus oralis are common among viridans streptococci isolated from primates.</title>
        <authorList>
            <person name="Denapaite D."/>
            <person name="Rieger M."/>
            <person name="Koendgen S."/>
            <person name="Brueckner R."/>
            <person name="Ochigava I."/>
            <person name="Kappeler P."/>
            <person name="Maetz-Rensing K."/>
            <person name="Leendertz F."/>
            <person name="Hakenbeck R."/>
        </authorList>
    </citation>
    <scope>NUCLEOTIDE SEQUENCE [LARGE SCALE GENOMIC DNA]</scope>
    <source>
        <strain evidence="2 3">DD24</strain>
    </source>
</reference>
<keyword evidence="1" id="KW-0472">Membrane</keyword>
<feature type="transmembrane region" description="Helical" evidence="1">
    <location>
        <begin position="117"/>
        <end position="139"/>
    </location>
</feature>
<feature type="transmembrane region" description="Helical" evidence="1">
    <location>
        <begin position="6"/>
        <end position="29"/>
    </location>
</feature>
<dbReference type="PATRIC" id="fig|1303.84.peg.1107"/>
<feature type="transmembrane region" description="Helical" evidence="1">
    <location>
        <begin position="194"/>
        <end position="219"/>
    </location>
</feature>
<dbReference type="AlphaFoldDB" id="A0A139QQU6"/>
<proteinExistence type="predicted"/>
<feature type="transmembrane region" description="Helical" evidence="1">
    <location>
        <begin position="80"/>
        <end position="97"/>
    </location>
</feature>
<evidence type="ECO:0000313" key="3">
    <source>
        <dbReference type="Proteomes" id="UP000070353"/>
    </source>
</evidence>
<dbReference type="Proteomes" id="UP000070353">
    <property type="component" value="Unassembled WGS sequence"/>
</dbReference>
<gene>
    <name evidence="2" type="ORF">SORDD24_01019</name>
</gene>
<feature type="transmembrane region" description="Helical" evidence="1">
    <location>
        <begin position="36"/>
        <end position="60"/>
    </location>
</feature>
<comment type="caution">
    <text evidence="2">The sequence shown here is derived from an EMBL/GenBank/DDBJ whole genome shotgun (WGS) entry which is preliminary data.</text>
</comment>
<name>A0A139QQU6_STROR</name>
<keyword evidence="1" id="KW-0812">Transmembrane</keyword>
<dbReference type="EMBL" id="LQZB01000099">
    <property type="protein sequence ID" value="KXU04908.1"/>
    <property type="molecule type" value="Genomic_DNA"/>
</dbReference>
<keyword evidence="1" id="KW-1133">Transmembrane helix</keyword>
<organism evidence="2 3">
    <name type="scientific">Streptococcus oralis</name>
    <dbReference type="NCBI Taxonomy" id="1303"/>
    <lineage>
        <taxon>Bacteria</taxon>
        <taxon>Bacillati</taxon>
        <taxon>Bacillota</taxon>
        <taxon>Bacilli</taxon>
        <taxon>Lactobacillales</taxon>
        <taxon>Streptococcaceae</taxon>
        <taxon>Streptococcus</taxon>
    </lineage>
</organism>
<sequence length="225" mass="24804">MNNLLLVFGLGLAGIDPVGMMFLVAGIAAGATKKQIYTYAFLVLAGTTILGLTLSTILGAGFSQLGTYVEGAINNFSNTVWVWINLLLIFTLLFFALKRLYIKEEKEKDLLGGKGLLAASGFMIFTAITDPTFIAVLGLSGQINIFLLSIVYSLLWTLISQAPLFLLVGAVYLGKHQLFIDKFNQIYLRYKNQIACMITGLLFLLAFVFTVDLICFWMTEVWLIG</sequence>